<dbReference type="EMBL" id="BFEA01000736">
    <property type="protein sequence ID" value="GBG89434.1"/>
    <property type="molecule type" value="Genomic_DNA"/>
</dbReference>
<dbReference type="Gramene" id="GBG89434">
    <property type="protein sequence ID" value="GBG89434"/>
    <property type="gene ID" value="CBR_g49225"/>
</dbReference>
<keyword evidence="3" id="KW-1133">Transmembrane helix</keyword>
<keyword evidence="4" id="KW-0472">Membrane</keyword>
<proteinExistence type="predicted"/>
<evidence type="ECO:0000256" key="5">
    <source>
        <dbReference type="SAM" id="MobiDB-lite"/>
    </source>
</evidence>
<dbReference type="Gene3D" id="1.20.1560.10">
    <property type="entry name" value="ABC transporter type 1, transmembrane domain"/>
    <property type="match status" value="1"/>
</dbReference>
<dbReference type="Proteomes" id="UP000265515">
    <property type="component" value="Unassembled WGS sequence"/>
</dbReference>
<dbReference type="AlphaFoldDB" id="A0A388M4B9"/>
<feature type="domain" description="ABC transmembrane type-1" evidence="6">
    <location>
        <begin position="343"/>
        <end position="522"/>
    </location>
</feature>
<reference evidence="7 8" key="1">
    <citation type="journal article" date="2018" name="Cell">
        <title>The Chara Genome: Secondary Complexity and Implications for Plant Terrestrialization.</title>
        <authorList>
            <person name="Nishiyama T."/>
            <person name="Sakayama H."/>
            <person name="Vries J.D."/>
            <person name="Buschmann H."/>
            <person name="Saint-Marcoux D."/>
            <person name="Ullrich K.K."/>
            <person name="Haas F.B."/>
            <person name="Vanderstraeten L."/>
            <person name="Becker D."/>
            <person name="Lang D."/>
            <person name="Vosolsobe S."/>
            <person name="Rombauts S."/>
            <person name="Wilhelmsson P.K.I."/>
            <person name="Janitza P."/>
            <person name="Kern R."/>
            <person name="Heyl A."/>
            <person name="Rumpler F."/>
            <person name="Villalobos L.I.A.C."/>
            <person name="Clay J.M."/>
            <person name="Skokan R."/>
            <person name="Toyoda A."/>
            <person name="Suzuki Y."/>
            <person name="Kagoshima H."/>
            <person name="Schijlen E."/>
            <person name="Tajeshwar N."/>
            <person name="Catarino B."/>
            <person name="Hetherington A.J."/>
            <person name="Saltykova A."/>
            <person name="Bonnot C."/>
            <person name="Breuninger H."/>
            <person name="Symeonidi A."/>
            <person name="Radhakrishnan G.V."/>
            <person name="Van Nieuwerburgh F."/>
            <person name="Deforce D."/>
            <person name="Chang C."/>
            <person name="Karol K.G."/>
            <person name="Hedrich R."/>
            <person name="Ulvskov P."/>
            <person name="Glockner G."/>
            <person name="Delwiche C.F."/>
            <person name="Petrasek J."/>
            <person name="Van de Peer Y."/>
            <person name="Friml J."/>
            <person name="Beilby M."/>
            <person name="Dolan L."/>
            <person name="Kohara Y."/>
            <person name="Sugano S."/>
            <person name="Fujiyama A."/>
            <person name="Delaux P.-M."/>
            <person name="Quint M."/>
            <person name="TheiBen G."/>
            <person name="Hagemann M."/>
            <person name="Harholt J."/>
            <person name="Dunand C."/>
            <person name="Zachgo S."/>
            <person name="Langdale J."/>
            <person name="Maumus F."/>
            <person name="Straeten D.V.D."/>
            <person name="Gould S.B."/>
            <person name="Rensing S.A."/>
        </authorList>
    </citation>
    <scope>NUCLEOTIDE SEQUENCE [LARGE SCALE GENOMIC DNA]</scope>
    <source>
        <strain evidence="7 8">S276</strain>
    </source>
</reference>
<evidence type="ECO:0000256" key="4">
    <source>
        <dbReference type="ARBA" id="ARBA00023136"/>
    </source>
</evidence>
<gene>
    <name evidence="7" type="ORF">CBR_g49225</name>
</gene>
<dbReference type="GO" id="GO:0005524">
    <property type="term" value="F:ATP binding"/>
    <property type="evidence" value="ECO:0007669"/>
    <property type="project" value="InterPro"/>
</dbReference>
<dbReference type="PANTHER" id="PTHR43394:SF1">
    <property type="entry name" value="ATP-BINDING CASSETTE SUB-FAMILY B MEMBER 10, MITOCHONDRIAL"/>
    <property type="match status" value="1"/>
</dbReference>
<comment type="caution">
    <text evidence="7">The sequence shown here is derived from an EMBL/GenBank/DDBJ whole genome shotgun (WGS) entry which is preliminary data.</text>
</comment>
<dbReference type="InterPro" id="IPR039421">
    <property type="entry name" value="Type_1_exporter"/>
</dbReference>
<dbReference type="STRING" id="69332.A0A388M4B9"/>
<comment type="subcellular location">
    <subcellularLocation>
        <location evidence="1">Membrane</location>
        <topology evidence="1">Multi-pass membrane protein</topology>
    </subcellularLocation>
</comment>
<dbReference type="InterPro" id="IPR011527">
    <property type="entry name" value="ABC1_TM_dom"/>
</dbReference>
<evidence type="ECO:0000313" key="7">
    <source>
        <dbReference type="EMBL" id="GBG89434.1"/>
    </source>
</evidence>
<evidence type="ECO:0000313" key="8">
    <source>
        <dbReference type="Proteomes" id="UP000265515"/>
    </source>
</evidence>
<dbReference type="OrthoDB" id="6500128at2759"/>
<protein>
    <recommendedName>
        <fullName evidence="6">ABC transmembrane type-1 domain-containing protein</fullName>
    </recommendedName>
</protein>
<dbReference type="InterPro" id="IPR036640">
    <property type="entry name" value="ABC1_TM_sf"/>
</dbReference>
<dbReference type="GO" id="GO:0015421">
    <property type="term" value="F:ABC-type oligopeptide transporter activity"/>
    <property type="evidence" value="ECO:0007669"/>
    <property type="project" value="TreeGrafter"/>
</dbReference>
<dbReference type="PANTHER" id="PTHR43394">
    <property type="entry name" value="ATP-DEPENDENT PERMEASE MDL1, MITOCHONDRIAL"/>
    <property type="match status" value="1"/>
</dbReference>
<evidence type="ECO:0000256" key="2">
    <source>
        <dbReference type="ARBA" id="ARBA00022692"/>
    </source>
</evidence>
<keyword evidence="8" id="KW-1185">Reference proteome</keyword>
<dbReference type="PROSITE" id="PS50929">
    <property type="entry name" value="ABC_TM1F"/>
    <property type="match status" value="1"/>
</dbReference>
<evidence type="ECO:0000256" key="1">
    <source>
        <dbReference type="ARBA" id="ARBA00004141"/>
    </source>
</evidence>
<feature type="region of interest" description="Disordered" evidence="5">
    <location>
        <begin position="278"/>
        <end position="299"/>
    </location>
</feature>
<evidence type="ECO:0000256" key="3">
    <source>
        <dbReference type="ARBA" id="ARBA00022989"/>
    </source>
</evidence>
<dbReference type="SUPFAM" id="SSF90123">
    <property type="entry name" value="ABC transporter transmembrane region"/>
    <property type="match status" value="1"/>
</dbReference>
<dbReference type="CDD" id="cd07346">
    <property type="entry name" value="ABC_6TM_exporters"/>
    <property type="match status" value="1"/>
</dbReference>
<sequence length="551" mass="59495">MENVIIGTAVTSRSVALGRLPCGCSGGEQSGRKAVQSAPSSCTCLRRIGVKPWRAKLIRVSNSCRRCQDGAGCDTSPWTDVFNTSSTDLAMLTGHLCPLLINMWHGGPASGRLSVLAKSWSLRCADCSVHRRLVSQPSHGSDWTILTSLESSLASPASFGAQWQLGDRTCHCSDGWWVHSRSFLLAPLLHHSGRRFRCVRGKKCDLSHDSQAPDWRRVQEGAATANEGPKECPAASGGSGHSGPVLASDVLGGREAVEGQQLLETEVQVEGTISPPLLAPSLAEDAPADPHVTQSYGHEQRVAGTSSAKMIPWHFSVPAQRTLSKLVPLVQVERGLIVKAWTCTLLSAVCLVQAVPQIGQLSSLLSEGNLRQLLRLSTGLLAIVALRSAAQYFQDTWLWEASLRVTLSLREKTFAHLQTLDMEFFEGRNTTGEGDLAYRVIAESEDAGEMVYSIVQRFVPSVVQLVVVIARMVLLSPSLTVATLAVVPCMGLVIAKLGEQLRGLSRKGQDSVAGLAAYVSEVTLQITGMDAVQILNDVQVCRLLEWMLCRF</sequence>
<keyword evidence="2" id="KW-0812">Transmembrane</keyword>
<accession>A0A388M4B9</accession>
<dbReference type="GO" id="GO:0016020">
    <property type="term" value="C:membrane"/>
    <property type="evidence" value="ECO:0007669"/>
    <property type="project" value="UniProtKB-SubCell"/>
</dbReference>
<evidence type="ECO:0000259" key="6">
    <source>
        <dbReference type="PROSITE" id="PS50929"/>
    </source>
</evidence>
<organism evidence="7 8">
    <name type="scientific">Chara braunii</name>
    <name type="common">Braun's stonewort</name>
    <dbReference type="NCBI Taxonomy" id="69332"/>
    <lineage>
        <taxon>Eukaryota</taxon>
        <taxon>Viridiplantae</taxon>
        <taxon>Streptophyta</taxon>
        <taxon>Charophyceae</taxon>
        <taxon>Charales</taxon>
        <taxon>Characeae</taxon>
        <taxon>Chara</taxon>
    </lineage>
</organism>
<dbReference type="Pfam" id="PF00664">
    <property type="entry name" value="ABC_membrane"/>
    <property type="match status" value="1"/>
</dbReference>
<feature type="region of interest" description="Disordered" evidence="5">
    <location>
        <begin position="221"/>
        <end position="247"/>
    </location>
</feature>
<name>A0A388M4B9_CHABU</name>